<dbReference type="AlphaFoldDB" id="A0A8D0GY94"/>
<organism evidence="1 2">
    <name type="scientific">Sphenodon punctatus</name>
    <name type="common">Tuatara</name>
    <name type="synonym">Hatteria punctata</name>
    <dbReference type="NCBI Taxonomy" id="8508"/>
    <lineage>
        <taxon>Eukaryota</taxon>
        <taxon>Metazoa</taxon>
        <taxon>Chordata</taxon>
        <taxon>Craniata</taxon>
        <taxon>Vertebrata</taxon>
        <taxon>Euteleostomi</taxon>
        <taxon>Lepidosauria</taxon>
        <taxon>Sphenodontia</taxon>
        <taxon>Sphenodontidae</taxon>
        <taxon>Sphenodon</taxon>
    </lineage>
</organism>
<dbReference type="InterPro" id="IPR016135">
    <property type="entry name" value="UBQ-conjugating_enzyme/RWD"/>
</dbReference>
<dbReference type="SUPFAM" id="SSF54495">
    <property type="entry name" value="UBC-like"/>
    <property type="match status" value="1"/>
</dbReference>
<reference evidence="1" key="1">
    <citation type="submission" date="2025-08" db="UniProtKB">
        <authorList>
            <consortium name="Ensembl"/>
        </authorList>
    </citation>
    <scope>IDENTIFICATION</scope>
</reference>
<dbReference type="Proteomes" id="UP000694392">
    <property type="component" value="Unplaced"/>
</dbReference>
<evidence type="ECO:0000313" key="1">
    <source>
        <dbReference type="Ensembl" id="ENSSPUP00000012959.1"/>
    </source>
</evidence>
<name>A0A8D0GY94_SPHPU</name>
<dbReference type="GeneTree" id="ENSGT00390000015545"/>
<sequence length="88" mass="10005">MAFVNVPFWSILTFTEVTANEDQELELEVLCSIYEGDECFKELSPVSFQYRIGENGDPKAFLIEITCRATCLLCNALPGFLFPDEEGW</sequence>
<dbReference type="InterPro" id="IPR042770">
    <property type="entry name" value="RWDD4"/>
</dbReference>
<keyword evidence="2" id="KW-1185">Reference proteome</keyword>
<evidence type="ECO:0000313" key="2">
    <source>
        <dbReference type="Proteomes" id="UP000694392"/>
    </source>
</evidence>
<dbReference type="PANTHER" id="PTHR21275:SF1">
    <property type="entry name" value="RWD DOMAIN-CONTAINING PROTEIN 4"/>
    <property type="match status" value="1"/>
</dbReference>
<reference evidence="1" key="2">
    <citation type="submission" date="2025-09" db="UniProtKB">
        <authorList>
            <consortium name="Ensembl"/>
        </authorList>
    </citation>
    <scope>IDENTIFICATION</scope>
</reference>
<protein>
    <submittedName>
        <fullName evidence="1">Uncharacterized protein</fullName>
    </submittedName>
</protein>
<dbReference type="Ensembl" id="ENSSPUT00000013822.1">
    <property type="protein sequence ID" value="ENSSPUP00000012959.1"/>
    <property type="gene ID" value="ENSSPUG00000009982.1"/>
</dbReference>
<dbReference type="PANTHER" id="PTHR21275">
    <property type="entry name" value="RWD DOMAIN-CONTAINING PROTEIN 4"/>
    <property type="match status" value="1"/>
</dbReference>
<accession>A0A8D0GY94</accession>
<proteinExistence type="predicted"/>